<name>A0ACC0DUK6_9BASI</name>
<comment type="caution">
    <text evidence="1">The sequence shown here is derived from an EMBL/GenBank/DDBJ whole genome shotgun (WGS) entry which is preliminary data.</text>
</comment>
<reference evidence="1 2" key="3">
    <citation type="journal article" date="2022" name="Microbiol. Spectr.">
        <title>Folding features and dynamics of 3D genome architecture in plant fungal pathogens.</title>
        <authorList>
            <person name="Xia C."/>
        </authorList>
    </citation>
    <scope>NUCLEOTIDE SEQUENCE [LARGE SCALE GENOMIC DNA]</scope>
    <source>
        <strain evidence="1 2">93-210</strain>
    </source>
</reference>
<protein>
    <submittedName>
        <fullName evidence="1">Uncharacterized protein</fullName>
    </submittedName>
</protein>
<organism evidence="1 2">
    <name type="scientific">Puccinia striiformis f. sp. tritici</name>
    <dbReference type="NCBI Taxonomy" id="168172"/>
    <lineage>
        <taxon>Eukaryota</taxon>
        <taxon>Fungi</taxon>
        <taxon>Dikarya</taxon>
        <taxon>Basidiomycota</taxon>
        <taxon>Pucciniomycotina</taxon>
        <taxon>Pucciniomycetes</taxon>
        <taxon>Pucciniales</taxon>
        <taxon>Pucciniaceae</taxon>
        <taxon>Puccinia</taxon>
    </lineage>
</organism>
<dbReference type="Proteomes" id="UP001060170">
    <property type="component" value="Chromosome 16"/>
</dbReference>
<dbReference type="EMBL" id="CM045880">
    <property type="protein sequence ID" value="KAI7938520.1"/>
    <property type="molecule type" value="Genomic_DNA"/>
</dbReference>
<reference evidence="2" key="2">
    <citation type="journal article" date="2018" name="Mol. Plant Microbe Interact.">
        <title>Genome sequence resources for the wheat stripe rust pathogen (Puccinia striiformis f. sp. tritici) and the barley stripe rust pathogen (Puccinia striiformis f. sp. hordei).</title>
        <authorList>
            <person name="Xia C."/>
            <person name="Wang M."/>
            <person name="Yin C."/>
            <person name="Cornejo O.E."/>
            <person name="Hulbert S.H."/>
            <person name="Chen X."/>
        </authorList>
    </citation>
    <scope>NUCLEOTIDE SEQUENCE [LARGE SCALE GENOMIC DNA]</scope>
    <source>
        <strain evidence="2">93-210</strain>
    </source>
</reference>
<gene>
    <name evidence="1" type="ORF">MJO28_015440</name>
</gene>
<keyword evidence="2" id="KW-1185">Reference proteome</keyword>
<evidence type="ECO:0000313" key="2">
    <source>
        <dbReference type="Proteomes" id="UP001060170"/>
    </source>
</evidence>
<proteinExistence type="predicted"/>
<evidence type="ECO:0000313" key="1">
    <source>
        <dbReference type="EMBL" id="KAI7938520.1"/>
    </source>
</evidence>
<accession>A0ACC0DUK6</accession>
<sequence length="70" mass="7696">MVMVLAMVKERLASRFHVAQVGTVDPSIPTFHYKADGELTRAVSSLLYVLVQANDGEMADCILQFHGIFG</sequence>
<reference evidence="2" key="1">
    <citation type="journal article" date="2018" name="BMC Genomics">
        <title>Genomic insights into host adaptation between the wheat stripe rust pathogen (Puccinia striiformis f. sp. tritici) and the barley stripe rust pathogen (Puccinia striiformis f. sp. hordei).</title>
        <authorList>
            <person name="Xia C."/>
            <person name="Wang M."/>
            <person name="Yin C."/>
            <person name="Cornejo O.E."/>
            <person name="Hulbert S.H."/>
            <person name="Chen X."/>
        </authorList>
    </citation>
    <scope>NUCLEOTIDE SEQUENCE [LARGE SCALE GENOMIC DNA]</scope>
    <source>
        <strain evidence="2">93-210</strain>
    </source>
</reference>